<accession>A0A168LGL9</accession>
<dbReference type="InterPro" id="IPR007267">
    <property type="entry name" value="GtrA_DPMS_TM"/>
</dbReference>
<protein>
    <submittedName>
        <fullName evidence="8">Polysaccharide biosynthesis protein GtrA</fullName>
    </submittedName>
</protein>
<gene>
    <name evidence="8" type="ORF">PGLA_08955</name>
</gene>
<keyword evidence="9" id="KW-1185">Reference proteome</keyword>
<organism evidence="8 9">
    <name type="scientific">Paenibacillus glacialis</name>
    <dbReference type="NCBI Taxonomy" id="494026"/>
    <lineage>
        <taxon>Bacteria</taxon>
        <taxon>Bacillati</taxon>
        <taxon>Bacillota</taxon>
        <taxon>Bacilli</taxon>
        <taxon>Bacillales</taxon>
        <taxon>Paenibacillaceae</taxon>
        <taxon>Paenibacillus</taxon>
    </lineage>
</organism>
<feature type="domain" description="GtrA/DPMS transmembrane" evidence="7">
    <location>
        <begin position="8"/>
        <end position="130"/>
    </location>
</feature>
<dbReference type="RefSeq" id="WP_068531744.1">
    <property type="nucleotide sequence ID" value="NZ_LVJH01000015.1"/>
</dbReference>
<comment type="caution">
    <text evidence="8">The sequence shown here is derived from an EMBL/GenBank/DDBJ whole genome shotgun (WGS) entry which is preliminary data.</text>
</comment>
<dbReference type="PANTHER" id="PTHR38459:SF1">
    <property type="entry name" value="PROPHAGE BACTOPRENOL-LINKED GLUCOSE TRANSLOCASE HOMOLOG"/>
    <property type="match status" value="1"/>
</dbReference>
<feature type="transmembrane region" description="Helical" evidence="6">
    <location>
        <begin position="7"/>
        <end position="28"/>
    </location>
</feature>
<name>A0A168LGL9_9BACL</name>
<dbReference type="EMBL" id="LVJH01000015">
    <property type="protein sequence ID" value="OAB43365.1"/>
    <property type="molecule type" value="Genomic_DNA"/>
</dbReference>
<evidence type="ECO:0000259" key="7">
    <source>
        <dbReference type="Pfam" id="PF04138"/>
    </source>
</evidence>
<evidence type="ECO:0000256" key="4">
    <source>
        <dbReference type="ARBA" id="ARBA00022989"/>
    </source>
</evidence>
<evidence type="ECO:0000313" key="9">
    <source>
        <dbReference type="Proteomes" id="UP000076967"/>
    </source>
</evidence>
<dbReference type="Proteomes" id="UP000076967">
    <property type="component" value="Unassembled WGS sequence"/>
</dbReference>
<dbReference type="GO" id="GO:0005886">
    <property type="term" value="C:plasma membrane"/>
    <property type="evidence" value="ECO:0007669"/>
    <property type="project" value="TreeGrafter"/>
</dbReference>
<dbReference type="GO" id="GO:0000271">
    <property type="term" value="P:polysaccharide biosynthetic process"/>
    <property type="evidence" value="ECO:0007669"/>
    <property type="project" value="InterPro"/>
</dbReference>
<dbReference type="OrthoDB" id="9812049at2"/>
<evidence type="ECO:0000256" key="3">
    <source>
        <dbReference type="ARBA" id="ARBA00022692"/>
    </source>
</evidence>
<dbReference type="Pfam" id="PF04138">
    <property type="entry name" value="GtrA_DPMS_TM"/>
    <property type="match status" value="1"/>
</dbReference>
<dbReference type="AlphaFoldDB" id="A0A168LGL9"/>
<comment type="similarity">
    <text evidence="2">Belongs to the GtrA family.</text>
</comment>
<feature type="transmembrane region" description="Helical" evidence="6">
    <location>
        <begin position="73"/>
        <end position="91"/>
    </location>
</feature>
<evidence type="ECO:0000256" key="5">
    <source>
        <dbReference type="ARBA" id="ARBA00023136"/>
    </source>
</evidence>
<evidence type="ECO:0000256" key="6">
    <source>
        <dbReference type="SAM" id="Phobius"/>
    </source>
</evidence>
<dbReference type="PANTHER" id="PTHR38459">
    <property type="entry name" value="PROPHAGE BACTOPRENOL-LINKED GLUCOSE TRANSLOCASE HOMOLOG"/>
    <property type="match status" value="1"/>
</dbReference>
<comment type="subcellular location">
    <subcellularLocation>
        <location evidence="1">Membrane</location>
        <topology evidence="1">Multi-pass membrane protein</topology>
    </subcellularLocation>
</comment>
<keyword evidence="4 6" id="KW-1133">Transmembrane helix</keyword>
<evidence type="ECO:0000256" key="2">
    <source>
        <dbReference type="ARBA" id="ARBA00009399"/>
    </source>
</evidence>
<keyword evidence="5 6" id="KW-0472">Membrane</keyword>
<feature type="transmembrane region" description="Helical" evidence="6">
    <location>
        <begin position="34"/>
        <end position="53"/>
    </location>
</feature>
<dbReference type="InterPro" id="IPR051401">
    <property type="entry name" value="GtrA_CellWall_Glycosyl"/>
</dbReference>
<feature type="transmembrane region" description="Helical" evidence="6">
    <location>
        <begin position="103"/>
        <end position="124"/>
    </location>
</feature>
<evidence type="ECO:0000256" key="1">
    <source>
        <dbReference type="ARBA" id="ARBA00004141"/>
    </source>
</evidence>
<evidence type="ECO:0000313" key="8">
    <source>
        <dbReference type="EMBL" id="OAB43365.1"/>
    </source>
</evidence>
<sequence length="132" mass="15188">MINRDFIKFLCVGVLNTMVGLSITFLFLNWMGCNYWTSTFIGNSIGAVVSYFLNKNFTFRSDVSNRKAMWKFASVILLCYLVSYAFSYILFKFIVGELIYNDGILTNLTALVGAGIYTLLNYFAQKYFVFKK</sequence>
<reference evidence="8 9" key="1">
    <citation type="submission" date="2016-03" db="EMBL/GenBank/DDBJ databases">
        <title>Draft genome sequence of Paenibacillus glacialis DSM 22343.</title>
        <authorList>
            <person name="Shin S.-K."/>
            <person name="Yi H."/>
        </authorList>
    </citation>
    <scope>NUCLEOTIDE SEQUENCE [LARGE SCALE GENOMIC DNA]</scope>
    <source>
        <strain evidence="8 9">DSM 22343</strain>
    </source>
</reference>
<keyword evidence="3 6" id="KW-0812">Transmembrane</keyword>
<proteinExistence type="inferred from homology"/>
<dbReference type="STRING" id="494026.PGLA_08955"/>